<dbReference type="GO" id="GO:0005944">
    <property type="term" value="C:phosphatidylinositol 3-kinase complex, class IB"/>
    <property type="evidence" value="ECO:0007669"/>
    <property type="project" value="InterPro"/>
</dbReference>
<dbReference type="InterPro" id="IPR019522">
    <property type="entry name" value="PIK3R5/6"/>
</dbReference>
<dbReference type="Pfam" id="PF10486">
    <property type="entry name" value="PI3K_1B_p101"/>
    <property type="match status" value="1"/>
</dbReference>
<evidence type="ECO:0000313" key="10">
    <source>
        <dbReference type="Proteomes" id="UP000536381"/>
    </source>
</evidence>
<keyword evidence="7" id="KW-0539">Nucleus</keyword>
<dbReference type="AlphaFoldDB" id="A0A7L2IIB7"/>
<sequence>TVLLLNRSEVQSEFLSIAEKLSSSEQPQHTTLVMLLEHLYQANFGTHCDLDSLHHLLKSKTLEELSEIYASAAEAQEVAATTSDPILARERLQSVLRDIASTASFPAITGEAQPRKLHTIPIPTARCYTYSWDQDNFGKCRESPSSC</sequence>
<dbReference type="GO" id="GO:0016301">
    <property type="term" value="F:kinase activity"/>
    <property type="evidence" value="ECO:0007669"/>
    <property type="project" value="UniProtKB-KW"/>
</dbReference>
<dbReference type="EMBL" id="VWYK01069951">
    <property type="protein sequence ID" value="NXR11328.1"/>
    <property type="molecule type" value="Genomic_DNA"/>
</dbReference>
<evidence type="ECO:0000256" key="4">
    <source>
        <dbReference type="ARBA" id="ARBA00022475"/>
    </source>
</evidence>
<dbReference type="GO" id="GO:0005886">
    <property type="term" value="C:plasma membrane"/>
    <property type="evidence" value="ECO:0007669"/>
    <property type="project" value="UniProtKB-SubCell"/>
</dbReference>
<feature type="non-terminal residue" evidence="9">
    <location>
        <position position="1"/>
    </location>
</feature>
<protein>
    <recommendedName>
        <fullName evidence="8">Phosphoinositide 3-kinase regulatory subunit 5</fullName>
    </recommendedName>
</protein>
<dbReference type="GO" id="GO:0046935">
    <property type="term" value="F:1-phosphatidylinositol-3-kinase regulator activity"/>
    <property type="evidence" value="ECO:0007669"/>
    <property type="project" value="InterPro"/>
</dbReference>
<name>A0A7L2IIB7_9PICI</name>
<evidence type="ECO:0000256" key="6">
    <source>
        <dbReference type="ARBA" id="ARBA00023136"/>
    </source>
</evidence>
<keyword evidence="9" id="KW-0808">Transferase</keyword>
<dbReference type="GO" id="GO:0005737">
    <property type="term" value="C:cytoplasm"/>
    <property type="evidence" value="ECO:0007669"/>
    <property type="project" value="UniProtKB-SubCell"/>
</dbReference>
<comment type="caution">
    <text evidence="9">The sequence shown here is derived from an EMBL/GenBank/DDBJ whole genome shotgun (WGS) entry which is preliminary data.</text>
</comment>
<evidence type="ECO:0000313" key="9">
    <source>
        <dbReference type="EMBL" id="NXR11328.1"/>
    </source>
</evidence>
<evidence type="ECO:0000256" key="8">
    <source>
        <dbReference type="ARBA" id="ARBA00040195"/>
    </source>
</evidence>
<gene>
    <name evidence="9" type="primary">Pik3r5_1</name>
    <name evidence="9" type="ORF">SEMFRA_R02876</name>
</gene>
<dbReference type="PANTHER" id="PTHR15593:SF2">
    <property type="entry name" value="PHOSPHOINOSITIDE 3-KINASE REGULATORY SUBUNIT 5"/>
    <property type="match status" value="1"/>
</dbReference>
<evidence type="ECO:0000256" key="2">
    <source>
        <dbReference type="ARBA" id="ARBA00004202"/>
    </source>
</evidence>
<evidence type="ECO:0000256" key="7">
    <source>
        <dbReference type="ARBA" id="ARBA00023242"/>
    </source>
</evidence>
<dbReference type="PANTHER" id="PTHR15593">
    <property type="entry name" value="PHOSPHATIDYLINOSITOL 3-KINASE REGULATORY SUBUNIT"/>
    <property type="match status" value="1"/>
</dbReference>
<evidence type="ECO:0000256" key="5">
    <source>
        <dbReference type="ARBA" id="ARBA00022490"/>
    </source>
</evidence>
<dbReference type="GO" id="GO:0007186">
    <property type="term" value="P:G protein-coupled receptor signaling pathway"/>
    <property type="evidence" value="ECO:0007669"/>
    <property type="project" value="TreeGrafter"/>
</dbReference>
<keyword evidence="5" id="KW-0963">Cytoplasm</keyword>
<proteinExistence type="predicted"/>
<evidence type="ECO:0000256" key="1">
    <source>
        <dbReference type="ARBA" id="ARBA00004123"/>
    </source>
</evidence>
<feature type="non-terminal residue" evidence="9">
    <location>
        <position position="147"/>
    </location>
</feature>
<keyword evidence="6" id="KW-0472">Membrane</keyword>
<keyword evidence="10" id="KW-1185">Reference proteome</keyword>
<keyword evidence="9" id="KW-0418">Kinase</keyword>
<accession>A0A7L2IIB7</accession>
<evidence type="ECO:0000256" key="3">
    <source>
        <dbReference type="ARBA" id="ARBA00004496"/>
    </source>
</evidence>
<comment type="subcellular location">
    <subcellularLocation>
        <location evidence="2">Cell membrane</location>
        <topology evidence="2">Peripheral membrane protein</topology>
    </subcellularLocation>
    <subcellularLocation>
        <location evidence="3">Cytoplasm</location>
    </subcellularLocation>
    <subcellularLocation>
        <location evidence="1">Nucleus</location>
    </subcellularLocation>
</comment>
<keyword evidence="4" id="KW-1003">Cell membrane</keyword>
<reference evidence="9 10" key="1">
    <citation type="submission" date="2019-09" db="EMBL/GenBank/DDBJ databases">
        <title>Bird 10,000 Genomes (B10K) Project - Family phase.</title>
        <authorList>
            <person name="Zhang G."/>
        </authorList>
    </citation>
    <scope>NUCLEOTIDE SEQUENCE [LARGE SCALE GENOMIC DNA]</scope>
    <source>
        <strain evidence="9">B10K-DU-001-42</strain>
        <tissue evidence="9">Muscle</tissue>
    </source>
</reference>
<organism evidence="9 10">
    <name type="scientific">Semnornis frantzii</name>
    <dbReference type="NCBI Taxonomy" id="91796"/>
    <lineage>
        <taxon>Eukaryota</taxon>
        <taxon>Metazoa</taxon>
        <taxon>Chordata</taxon>
        <taxon>Craniata</taxon>
        <taxon>Vertebrata</taxon>
        <taxon>Euteleostomi</taxon>
        <taxon>Archelosauria</taxon>
        <taxon>Archosauria</taxon>
        <taxon>Dinosauria</taxon>
        <taxon>Saurischia</taxon>
        <taxon>Theropoda</taxon>
        <taxon>Coelurosauria</taxon>
        <taxon>Aves</taxon>
        <taxon>Neognathae</taxon>
        <taxon>Neoaves</taxon>
        <taxon>Telluraves</taxon>
        <taxon>Coraciimorphae</taxon>
        <taxon>Piciformes</taxon>
        <taxon>Ramphastidae</taxon>
        <taxon>Semnornis</taxon>
    </lineage>
</organism>
<dbReference type="OrthoDB" id="9932678at2759"/>
<dbReference type="Proteomes" id="UP000536381">
    <property type="component" value="Unassembled WGS sequence"/>
</dbReference>
<dbReference type="GO" id="GO:0005634">
    <property type="term" value="C:nucleus"/>
    <property type="evidence" value="ECO:0007669"/>
    <property type="project" value="UniProtKB-SubCell"/>
</dbReference>